<reference evidence="2" key="2">
    <citation type="submission" date="2015-01" db="EMBL/GenBank/DDBJ databases">
        <title>Evolutionary Origins and Diversification of the Mycorrhizal Mutualists.</title>
        <authorList>
            <consortium name="DOE Joint Genome Institute"/>
            <consortium name="Mycorrhizal Genomics Consortium"/>
            <person name="Kohler A."/>
            <person name="Kuo A."/>
            <person name="Nagy L.G."/>
            <person name="Floudas D."/>
            <person name="Copeland A."/>
            <person name="Barry K.W."/>
            <person name="Cichocki N."/>
            <person name="Veneault-Fourrey C."/>
            <person name="LaButti K."/>
            <person name="Lindquist E.A."/>
            <person name="Lipzen A."/>
            <person name="Lundell T."/>
            <person name="Morin E."/>
            <person name="Murat C."/>
            <person name="Riley R."/>
            <person name="Ohm R."/>
            <person name="Sun H."/>
            <person name="Tunlid A."/>
            <person name="Henrissat B."/>
            <person name="Grigoriev I.V."/>
            <person name="Hibbett D.S."/>
            <person name="Martin F."/>
        </authorList>
    </citation>
    <scope>NUCLEOTIDE SEQUENCE [LARGE SCALE GENOMIC DNA]</scope>
    <source>
        <strain evidence="2">ATCC 200175</strain>
    </source>
</reference>
<organism evidence="1 2">
    <name type="scientific">Paxillus involutus ATCC 200175</name>
    <dbReference type="NCBI Taxonomy" id="664439"/>
    <lineage>
        <taxon>Eukaryota</taxon>
        <taxon>Fungi</taxon>
        <taxon>Dikarya</taxon>
        <taxon>Basidiomycota</taxon>
        <taxon>Agaricomycotina</taxon>
        <taxon>Agaricomycetes</taxon>
        <taxon>Agaricomycetidae</taxon>
        <taxon>Boletales</taxon>
        <taxon>Paxilineae</taxon>
        <taxon>Paxillaceae</taxon>
        <taxon>Paxillus</taxon>
    </lineage>
</organism>
<gene>
    <name evidence="1" type="ORF">PAXINDRAFT_170556</name>
</gene>
<dbReference type="EMBL" id="KN819353">
    <property type="protein sequence ID" value="KIJ13275.1"/>
    <property type="molecule type" value="Genomic_DNA"/>
</dbReference>
<reference evidence="1 2" key="1">
    <citation type="submission" date="2014-06" db="EMBL/GenBank/DDBJ databases">
        <authorList>
            <consortium name="DOE Joint Genome Institute"/>
            <person name="Kuo A."/>
            <person name="Kohler A."/>
            <person name="Nagy L.G."/>
            <person name="Floudas D."/>
            <person name="Copeland A."/>
            <person name="Barry K.W."/>
            <person name="Cichocki N."/>
            <person name="Veneault-Fourrey C."/>
            <person name="LaButti K."/>
            <person name="Lindquist E.A."/>
            <person name="Lipzen A."/>
            <person name="Lundell T."/>
            <person name="Morin E."/>
            <person name="Murat C."/>
            <person name="Sun H."/>
            <person name="Tunlid A."/>
            <person name="Henrissat B."/>
            <person name="Grigoriev I.V."/>
            <person name="Hibbett D.S."/>
            <person name="Martin F."/>
            <person name="Nordberg H.P."/>
            <person name="Cantor M.N."/>
            <person name="Hua S.X."/>
        </authorList>
    </citation>
    <scope>NUCLEOTIDE SEQUENCE [LARGE SCALE GENOMIC DNA]</scope>
    <source>
        <strain evidence="1 2">ATCC 200175</strain>
    </source>
</reference>
<dbReference type="HOGENOM" id="CLU_2979714_0_0_1"/>
<protein>
    <submittedName>
        <fullName evidence="1">Uncharacterized protein</fullName>
    </submittedName>
</protein>
<sequence>MLLVRESSVFGDQGNLSVRLPGTRMGQALGPLAGVTLWYRSQDNIPPNMRGPQNSHCI</sequence>
<evidence type="ECO:0000313" key="1">
    <source>
        <dbReference type="EMBL" id="KIJ13275.1"/>
    </source>
</evidence>
<keyword evidence="2" id="KW-1185">Reference proteome</keyword>
<name>A0A0C9TCI1_PAXIN</name>
<evidence type="ECO:0000313" key="2">
    <source>
        <dbReference type="Proteomes" id="UP000053647"/>
    </source>
</evidence>
<proteinExistence type="predicted"/>
<accession>A0A0C9TCI1</accession>
<dbReference type="Proteomes" id="UP000053647">
    <property type="component" value="Unassembled WGS sequence"/>
</dbReference>
<dbReference type="AlphaFoldDB" id="A0A0C9TCI1"/>